<organism evidence="2 3">
    <name type="scientific">Fusarium anthophilum</name>
    <dbReference type="NCBI Taxonomy" id="48485"/>
    <lineage>
        <taxon>Eukaryota</taxon>
        <taxon>Fungi</taxon>
        <taxon>Dikarya</taxon>
        <taxon>Ascomycota</taxon>
        <taxon>Pezizomycotina</taxon>
        <taxon>Sordariomycetes</taxon>
        <taxon>Hypocreomycetidae</taxon>
        <taxon>Hypocreales</taxon>
        <taxon>Nectriaceae</taxon>
        <taxon>Fusarium</taxon>
        <taxon>Fusarium fujikuroi species complex</taxon>
    </lineage>
</organism>
<evidence type="ECO:0000313" key="3">
    <source>
        <dbReference type="Proteomes" id="UP000573603"/>
    </source>
</evidence>
<dbReference type="EMBL" id="JABEVY010000152">
    <property type="protein sequence ID" value="KAF5246394.1"/>
    <property type="molecule type" value="Genomic_DNA"/>
</dbReference>
<gene>
    <name evidence="2" type="ORF">FANTH_6910</name>
</gene>
<keyword evidence="1" id="KW-0732">Signal</keyword>
<name>A0A8H5E3W7_9HYPO</name>
<keyword evidence="3" id="KW-1185">Reference proteome</keyword>
<proteinExistence type="predicted"/>
<evidence type="ECO:0000256" key="1">
    <source>
        <dbReference type="SAM" id="SignalP"/>
    </source>
</evidence>
<feature type="chain" id="PRO_5034156939" evidence="1">
    <location>
        <begin position="21"/>
        <end position="77"/>
    </location>
</feature>
<dbReference type="AlphaFoldDB" id="A0A8H5E3W7"/>
<sequence length="77" mass="8467">MRASTASFLTVLLGASQVLATCVEGHREEISPDYIVEYKCNYYRAGNIHKNIDSATECAKLAKDQGAIASTYHITKK</sequence>
<accession>A0A8H5E3W7</accession>
<reference evidence="2 3" key="1">
    <citation type="journal article" date="2020" name="BMC Genomics">
        <title>Correction to: Identification and distribution of gene clusters required for synthesis of sphingolipid metabolism inhibitors in diverse species of the filamentous fungus Fusarium.</title>
        <authorList>
            <person name="Kim H.S."/>
            <person name="Lohmar J.M."/>
            <person name="Busman M."/>
            <person name="Brown D.W."/>
            <person name="Naumann T.A."/>
            <person name="Divon H.H."/>
            <person name="Lysoe E."/>
            <person name="Uhlig S."/>
            <person name="Proctor R.H."/>
        </authorList>
    </citation>
    <scope>NUCLEOTIDE SEQUENCE [LARGE SCALE GENOMIC DNA]</scope>
    <source>
        <strain evidence="2 3">NRRL 25214</strain>
    </source>
</reference>
<evidence type="ECO:0000313" key="2">
    <source>
        <dbReference type="EMBL" id="KAF5246394.1"/>
    </source>
</evidence>
<comment type="caution">
    <text evidence="2">The sequence shown here is derived from an EMBL/GenBank/DDBJ whole genome shotgun (WGS) entry which is preliminary data.</text>
</comment>
<feature type="signal peptide" evidence="1">
    <location>
        <begin position="1"/>
        <end position="20"/>
    </location>
</feature>
<protein>
    <submittedName>
        <fullName evidence="2">Uncharacterized protein</fullName>
    </submittedName>
</protein>
<dbReference type="Proteomes" id="UP000573603">
    <property type="component" value="Unassembled WGS sequence"/>
</dbReference>